<dbReference type="SUPFAM" id="SSF57716">
    <property type="entry name" value="Glucocorticoid receptor-like (DNA-binding domain)"/>
    <property type="match status" value="1"/>
</dbReference>
<evidence type="ECO:0000256" key="5">
    <source>
        <dbReference type="ARBA" id="ARBA00023125"/>
    </source>
</evidence>
<organism evidence="11 12">
    <name type="scientific">Adineta ricciae</name>
    <name type="common">Rotifer</name>
    <dbReference type="NCBI Taxonomy" id="249248"/>
    <lineage>
        <taxon>Eukaryota</taxon>
        <taxon>Metazoa</taxon>
        <taxon>Spiralia</taxon>
        <taxon>Gnathifera</taxon>
        <taxon>Rotifera</taxon>
        <taxon>Eurotatoria</taxon>
        <taxon>Bdelloidea</taxon>
        <taxon>Adinetida</taxon>
        <taxon>Adinetidae</taxon>
        <taxon>Adineta</taxon>
    </lineage>
</organism>
<protein>
    <recommendedName>
        <fullName evidence="10">Nuclear receptor domain-containing protein</fullName>
    </recommendedName>
</protein>
<evidence type="ECO:0000259" key="10">
    <source>
        <dbReference type="PROSITE" id="PS51030"/>
    </source>
</evidence>
<evidence type="ECO:0000313" key="12">
    <source>
        <dbReference type="Proteomes" id="UP000663852"/>
    </source>
</evidence>
<name>A0A815LDU9_ADIRI</name>
<comment type="caution">
    <text evidence="11">The sequence shown here is derived from an EMBL/GenBank/DDBJ whole genome shotgun (WGS) entry which is preliminary data.</text>
</comment>
<dbReference type="GO" id="GO:0045944">
    <property type="term" value="P:positive regulation of transcription by RNA polymerase II"/>
    <property type="evidence" value="ECO:0007669"/>
    <property type="project" value="TreeGrafter"/>
</dbReference>
<feature type="domain" description="Nuclear receptor" evidence="10">
    <location>
        <begin position="66"/>
        <end position="93"/>
    </location>
</feature>
<keyword evidence="7" id="KW-0675">Receptor</keyword>
<dbReference type="InterPro" id="IPR001628">
    <property type="entry name" value="Znf_hrmn_rcpt"/>
</dbReference>
<evidence type="ECO:0000256" key="3">
    <source>
        <dbReference type="ARBA" id="ARBA00022833"/>
    </source>
</evidence>
<gene>
    <name evidence="11" type="ORF">EDS130_LOCUS36274</name>
</gene>
<keyword evidence="6" id="KW-0804">Transcription</keyword>
<evidence type="ECO:0000313" key="11">
    <source>
        <dbReference type="EMBL" id="CAF1404779.1"/>
    </source>
</evidence>
<dbReference type="GO" id="GO:0004879">
    <property type="term" value="F:nuclear receptor activity"/>
    <property type="evidence" value="ECO:0007669"/>
    <property type="project" value="TreeGrafter"/>
</dbReference>
<dbReference type="InterPro" id="IPR013088">
    <property type="entry name" value="Znf_NHR/GATA"/>
</dbReference>
<keyword evidence="5" id="KW-0238">DNA-binding</keyword>
<keyword evidence="2" id="KW-0863">Zinc-finger</keyword>
<dbReference type="PROSITE" id="PS51030">
    <property type="entry name" value="NUCLEAR_REC_DBD_2"/>
    <property type="match status" value="1"/>
</dbReference>
<keyword evidence="3" id="KW-0862">Zinc</keyword>
<dbReference type="PANTHER" id="PTHR24082:SF507">
    <property type="entry name" value="BILE ACID RECEPTOR-RELATED"/>
    <property type="match status" value="1"/>
</dbReference>
<evidence type="ECO:0000256" key="2">
    <source>
        <dbReference type="ARBA" id="ARBA00022771"/>
    </source>
</evidence>
<proteinExistence type="predicted"/>
<dbReference type="InterPro" id="IPR050234">
    <property type="entry name" value="Nuclear_hormone_rcpt_NR1"/>
</dbReference>
<dbReference type="PANTHER" id="PTHR24082">
    <property type="entry name" value="NUCLEAR HORMONE RECEPTOR"/>
    <property type="match status" value="1"/>
</dbReference>
<dbReference type="AlphaFoldDB" id="A0A815LDU9"/>
<evidence type="ECO:0000256" key="8">
    <source>
        <dbReference type="ARBA" id="ARBA00023242"/>
    </source>
</evidence>
<accession>A0A815LDU9</accession>
<evidence type="ECO:0000256" key="6">
    <source>
        <dbReference type="ARBA" id="ARBA00023163"/>
    </source>
</evidence>
<dbReference type="GO" id="GO:0000122">
    <property type="term" value="P:negative regulation of transcription by RNA polymerase II"/>
    <property type="evidence" value="ECO:0007669"/>
    <property type="project" value="TreeGrafter"/>
</dbReference>
<feature type="compositionally biased region" description="Basic and acidic residues" evidence="9">
    <location>
        <begin position="48"/>
        <end position="58"/>
    </location>
</feature>
<keyword evidence="8" id="KW-0539">Nucleus</keyword>
<dbReference type="Pfam" id="PF00105">
    <property type="entry name" value="zf-C4"/>
    <property type="match status" value="1"/>
</dbReference>
<reference evidence="11" key="1">
    <citation type="submission" date="2021-02" db="EMBL/GenBank/DDBJ databases">
        <authorList>
            <person name="Nowell W R."/>
        </authorList>
    </citation>
    <scope>NUCLEOTIDE SEQUENCE</scope>
</reference>
<evidence type="ECO:0000256" key="1">
    <source>
        <dbReference type="ARBA" id="ARBA00022723"/>
    </source>
</evidence>
<keyword evidence="1" id="KW-0479">Metal-binding</keyword>
<dbReference type="Gene3D" id="3.30.50.10">
    <property type="entry name" value="Erythroid Transcription Factor GATA-1, subunit A"/>
    <property type="match status" value="1"/>
</dbReference>
<dbReference type="Proteomes" id="UP000663852">
    <property type="component" value="Unassembled WGS sequence"/>
</dbReference>
<evidence type="ECO:0000256" key="4">
    <source>
        <dbReference type="ARBA" id="ARBA00023015"/>
    </source>
</evidence>
<dbReference type="GO" id="GO:0000978">
    <property type="term" value="F:RNA polymerase II cis-regulatory region sequence-specific DNA binding"/>
    <property type="evidence" value="ECO:0007669"/>
    <property type="project" value="TreeGrafter"/>
</dbReference>
<dbReference type="OrthoDB" id="6355676at2759"/>
<keyword evidence="4" id="KW-0805">Transcription regulation</keyword>
<dbReference type="GO" id="GO:0008270">
    <property type="term" value="F:zinc ion binding"/>
    <property type="evidence" value="ECO:0007669"/>
    <property type="project" value="UniProtKB-KW"/>
</dbReference>
<evidence type="ECO:0000256" key="7">
    <source>
        <dbReference type="ARBA" id="ARBA00023170"/>
    </source>
</evidence>
<feature type="region of interest" description="Disordered" evidence="9">
    <location>
        <begin position="41"/>
        <end position="60"/>
    </location>
</feature>
<dbReference type="GO" id="GO:0030154">
    <property type="term" value="P:cell differentiation"/>
    <property type="evidence" value="ECO:0007669"/>
    <property type="project" value="TreeGrafter"/>
</dbReference>
<sequence length="222" mass="23147">MTTEKKLIYITSDEQLVHEISLKSSKNTYIIDLDTGEPISATVSKHSSTSDRNNEQSKRSRKSITNSRCVICGDHAIGYNYDVLSCASCKAFFYGHAYENLIKMFDRRASNSERSRYRRRYPRPTPIRNYNYGGPYGYGYSPYAQSYPYNNFYGIGAGAVAPPVFTSHHHHHGHHSGGGGASCGGGGGGASCGGGGGGASCGGGGGGASCGGGGGGASCGGG</sequence>
<evidence type="ECO:0000256" key="9">
    <source>
        <dbReference type="SAM" id="MobiDB-lite"/>
    </source>
</evidence>
<dbReference type="EMBL" id="CAJNOJ010000334">
    <property type="protein sequence ID" value="CAF1404779.1"/>
    <property type="molecule type" value="Genomic_DNA"/>
</dbReference>